<sequence length="413" mass="47240">MSQQNLKQEAEARQETPPPPPVVQEPVATTNQLLQQSNPIAAPEQIQQAEKMQFQIDRQQQYKIDHHQQSKIDVLTRKVHELESTKARLENDIEKWRKASQSRDTEFTQIRQEKASLENELSSMESRFGAAVNIRWSDNDANSAYSLRKDLEKLDGILSNYTNLKKGVEINHDNFKPLLQKYKCRIKEGDMNDILLQAALQRLIFEEVFTQANEYFQKASTQSSSPDSTLECEIRELTHILVNQLQTFVNSRLSMDKFSLIAPIRIRQISNAVLGSRGFASTNHPLVTDIVSNLDKTLSQYRKFTDVKKKATVDAKANDLVCRILKTFFFKLQTQEPPLQAKFYDSGSELDSELMEWSGVDEMDDVDHEVQICYFPAVGCRVDDTEGKGDKGVYYPAKVLVREKESSEPAAKE</sequence>
<gene>
    <name evidence="3" type="ORF">PBRASI_LOCUS161</name>
</gene>
<accession>A0A9N8VKV2</accession>
<reference evidence="3" key="1">
    <citation type="submission" date="2021-06" db="EMBL/GenBank/DDBJ databases">
        <authorList>
            <person name="Kallberg Y."/>
            <person name="Tangrot J."/>
            <person name="Rosling A."/>
        </authorList>
    </citation>
    <scope>NUCLEOTIDE SEQUENCE</scope>
    <source>
        <strain evidence="3">BR232B</strain>
    </source>
</reference>
<evidence type="ECO:0000313" key="3">
    <source>
        <dbReference type="EMBL" id="CAG8453277.1"/>
    </source>
</evidence>
<dbReference type="EMBL" id="CAJVPI010000007">
    <property type="protein sequence ID" value="CAG8453277.1"/>
    <property type="molecule type" value="Genomic_DNA"/>
</dbReference>
<evidence type="ECO:0000256" key="2">
    <source>
        <dbReference type="SAM" id="MobiDB-lite"/>
    </source>
</evidence>
<comment type="caution">
    <text evidence="3">The sequence shown here is derived from an EMBL/GenBank/DDBJ whole genome shotgun (WGS) entry which is preliminary data.</text>
</comment>
<dbReference type="OrthoDB" id="2362385at2759"/>
<keyword evidence="1" id="KW-0175">Coiled coil</keyword>
<dbReference type="Proteomes" id="UP000789739">
    <property type="component" value="Unassembled WGS sequence"/>
</dbReference>
<evidence type="ECO:0000313" key="4">
    <source>
        <dbReference type="Proteomes" id="UP000789739"/>
    </source>
</evidence>
<feature type="coiled-coil region" evidence="1">
    <location>
        <begin position="72"/>
        <end position="127"/>
    </location>
</feature>
<protein>
    <submittedName>
        <fullName evidence="3">5866_t:CDS:1</fullName>
    </submittedName>
</protein>
<keyword evidence="4" id="KW-1185">Reference proteome</keyword>
<evidence type="ECO:0000256" key="1">
    <source>
        <dbReference type="SAM" id="Coils"/>
    </source>
</evidence>
<proteinExistence type="predicted"/>
<dbReference type="AlphaFoldDB" id="A0A9N8VKV2"/>
<feature type="region of interest" description="Disordered" evidence="2">
    <location>
        <begin position="1"/>
        <end position="25"/>
    </location>
</feature>
<name>A0A9N8VKV2_9GLOM</name>
<organism evidence="3 4">
    <name type="scientific">Paraglomus brasilianum</name>
    <dbReference type="NCBI Taxonomy" id="144538"/>
    <lineage>
        <taxon>Eukaryota</taxon>
        <taxon>Fungi</taxon>
        <taxon>Fungi incertae sedis</taxon>
        <taxon>Mucoromycota</taxon>
        <taxon>Glomeromycotina</taxon>
        <taxon>Glomeromycetes</taxon>
        <taxon>Paraglomerales</taxon>
        <taxon>Paraglomeraceae</taxon>
        <taxon>Paraglomus</taxon>
    </lineage>
</organism>